<dbReference type="InterPro" id="IPR051592">
    <property type="entry name" value="HERV-K_Pro_peptidase_A2"/>
</dbReference>
<keyword evidence="1" id="KW-0645">Protease</keyword>
<evidence type="ECO:0000313" key="6">
    <source>
        <dbReference type="Proteomes" id="UP000547499"/>
    </source>
</evidence>
<dbReference type="Pfam" id="PF00607">
    <property type="entry name" value="Gag_p24"/>
    <property type="match status" value="1"/>
</dbReference>
<dbReference type="SUPFAM" id="SSF50630">
    <property type="entry name" value="Acid proteases"/>
    <property type="match status" value="1"/>
</dbReference>
<dbReference type="InterPro" id="IPR033704">
    <property type="entry name" value="dUTPase_trimeric"/>
</dbReference>
<keyword evidence="6" id="KW-1185">Reference proteome</keyword>
<dbReference type="Pfam" id="PF00077">
    <property type="entry name" value="RVP"/>
    <property type="match status" value="1"/>
</dbReference>
<dbReference type="Proteomes" id="UP000547499">
    <property type="component" value="Unassembled WGS sequence"/>
</dbReference>
<dbReference type="AlphaFoldDB" id="A0A7K5RDJ1"/>
<name>A0A7K5RDJ1_LANLU</name>
<keyword evidence="2" id="KW-0064">Aspartyl protease</keyword>
<dbReference type="Pfam" id="PF00692">
    <property type="entry name" value="dUTPase"/>
    <property type="match status" value="1"/>
</dbReference>
<dbReference type="GO" id="GO:0004190">
    <property type="term" value="F:aspartic-type endopeptidase activity"/>
    <property type="evidence" value="ECO:0007669"/>
    <property type="project" value="UniProtKB-KW"/>
</dbReference>
<keyword evidence="3" id="KW-0378">Hydrolase</keyword>
<evidence type="ECO:0000259" key="4">
    <source>
        <dbReference type="PROSITE" id="PS50175"/>
    </source>
</evidence>
<evidence type="ECO:0000256" key="3">
    <source>
        <dbReference type="ARBA" id="ARBA00022801"/>
    </source>
</evidence>
<protein>
    <submittedName>
        <fullName evidence="5">POK9 protein</fullName>
    </submittedName>
</protein>
<feature type="domain" description="Peptidase A2" evidence="4">
    <location>
        <begin position="194"/>
        <end position="237"/>
    </location>
</feature>
<evidence type="ECO:0000256" key="1">
    <source>
        <dbReference type="ARBA" id="ARBA00022670"/>
    </source>
</evidence>
<dbReference type="InterPro" id="IPR029054">
    <property type="entry name" value="dUTPase-like"/>
</dbReference>
<dbReference type="PROSITE" id="PS00141">
    <property type="entry name" value="ASP_PROTEASE"/>
    <property type="match status" value="1"/>
</dbReference>
<dbReference type="PANTHER" id="PTHR19422">
    <property type="entry name" value="GAG RETROVIRAL POLYPROTEIN"/>
    <property type="match status" value="1"/>
</dbReference>
<sequence>QLRATVSQFGVTSEPVKQMLEFLFNTHLLLPSDLGGIVKLIFTQHQQLLGSLGMDLAASIDITLMTSSPIKIPTGVKGPVKINGRAIGGLLIGRSSATMLGLFVLPGVIDLDYTGEIMIMAHTPLPPVLIKKGQRIAQLVPLPQLTNSVTPIQTSARREKGFGSTGVLTLLTLDLSTRPKKSVELRYQNQTCSLTALLDTGADSSIISPQHWPPQWPLQATTSTITGVRGMMFASRT</sequence>
<organism evidence="5 6">
    <name type="scientific">Lanius ludovicianus</name>
    <name type="common">Loggerhead shrike</name>
    <dbReference type="NCBI Taxonomy" id="28713"/>
    <lineage>
        <taxon>Eukaryota</taxon>
        <taxon>Metazoa</taxon>
        <taxon>Chordata</taxon>
        <taxon>Craniata</taxon>
        <taxon>Vertebrata</taxon>
        <taxon>Euteleostomi</taxon>
        <taxon>Archelosauria</taxon>
        <taxon>Archosauria</taxon>
        <taxon>Dinosauria</taxon>
        <taxon>Saurischia</taxon>
        <taxon>Theropoda</taxon>
        <taxon>Coelurosauria</taxon>
        <taxon>Aves</taxon>
        <taxon>Neognathae</taxon>
        <taxon>Neoaves</taxon>
        <taxon>Telluraves</taxon>
        <taxon>Australaves</taxon>
        <taxon>Passeriformes</taxon>
        <taxon>Corvoidea</taxon>
        <taxon>Laniidae</taxon>
        <taxon>Lanius</taxon>
    </lineage>
</organism>
<dbReference type="Gene3D" id="2.70.40.10">
    <property type="match status" value="1"/>
</dbReference>
<dbReference type="Gene3D" id="2.40.70.10">
    <property type="entry name" value="Acid Proteases"/>
    <property type="match status" value="1"/>
</dbReference>
<dbReference type="InterPro" id="IPR021109">
    <property type="entry name" value="Peptidase_aspartic_dom_sf"/>
</dbReference>
<evidence type="ECO:0000313" key="5">
    <source>
        <dbReference type="EMBL" id="NWT77769.1"/>
    </source>
</evidence>
<dbReference type="EMBL" id="VYXG01000260">
    <property type="protein sequence ID" value="NWT77769.1"/>
    <property type="molecule type" value="Genomic_DNA"/>
</dbReference>
<dbReference type="InterPro" id="IPR018061">
    <property type="entry name" value="Retropepsins"/>
</dbReference>
<dbReference type="InterPro" id="IPR001969">
    <property type="entry name" value="Aspartic_peptidase_AS"/>
</dbReference>
<dbReference type="PANTHER" id="PTHR19422:SF123">
    <property type="entry name" value="RT1 CLASS I, LOCUS CE15"/>
    <property type="match status" value="1"/>
</dbReference>
<feature type="non-terminal residue" evidence="5">
    <location>
        <position position="237"/>
    </location>
</feature>
<proteinExistence type="predicted"/>
<dbReference type="InterPro" id="IPR036157">
    <property type="entry name" value="dUTPase-like_sf"/>
</dbReference>
<evidence type="ECO:0000256" key="2">
    <source>
        <dbReference type="ARBA" id="ARBA00022750"/>
    </source>
</evidence>
<dbReference type="Gene3D" id="1.10.375.10">
    <property type="entry name" value="Human Immunodeficiency Virus Type 1 Capsid Protein"/>
    <property type="match status" value="1"/>
</dbReference>
<dbReference type="SUPFAM" id="SSF51283">
    <property type="entry name" value="dUTPase-like"/>
    <property type="match status" value="1"/>
</dbReference>
<dbReference type="PROSITE" id="PS50175">
    <property type="entry name" value="ASP_PROT_RETROV"/>
    <property type="match status" value="1"/>
</dbReference>
<dbReference type="InterPro" id="IPR008919">
    <property type="entry name" value="Retrov_capsid_N"/>
</dbReference>
<feature type="non-terminal residue" evidence="5">
    <location>
        <position position="1"/>
    </location>
</feature>
<reference evidence="5 6" key="1">
    <citation type="submission" date="2019-09" db="EMBL/GenBank/DDBJ databases">
        <title>Bird 10,000 Genomes (B10K) Project - Family phase.</title>
        <authorList>
            <person name="Zhang G."/>
        </authorList>
    </citation>
    <scope>NUCLEOTIDE SEQUENCE [LARGE SCALE GENOMIC DNA]</scope>
    <source>
        <strain evidence="5">B10K-DU-001-65</strain>
        <tissue evidence="5">Muscle</tissue>
    </source>
</reference>
<gene>
    <name evidence="5" type="primary">Ervk9_0</name>
    <name evidence="5" type="ORF">LANLUD_R07537</name>
</gene>
<dbReference type="GO" id="GO:0006508">
    <property type="term" value="P:proteolysis"/>
    <property type="evidence" value="ECO:0007669"/>
    <property type="project" value="UniProtKB-KW"/>
</dbReference>
<accession>A0A7K5RDJ1</accession>
<dbReference type="InterPro" id="IPR001995">
    <property type="entry name" value="Peptidase_A2_cat"/>
</dbReference>
<comment type="caution">
    <text evidence="5">The sequence shown here is derived from an EMBL/GenBank/DDBJ whole genome shotgun (WGS) entry which is preliminary data.</text>
</comment>
<dbReference type="CDD" id="cd07557">
    <property type="entry name" value="trimeric_dUTPase"/>
    <property type="match status" value="1"/>
</dbReference>
<dbReference type="GO" id="GO:0016032">
    <property type="term" value="P:viral process"/>
    <property type="evidence" value="ECO:0007669"/>
    <property type="project" value="InterPro"/>
</dbReference>